<protein>
    <submittedName>
        <fullName evidence="1">Uncharacterized protein</fullName>
    </submittedName>
</protein>
<name>A0ACC0ZDC7_9ROSI</name>
<dbReference type="Proteomes" id="UP001163603">
    <property type="component" value="Chromosome 2"/>
</dbReference>
<proteinExistence type="predicted"/>
<gene>
    <name evidence="1" type="ORF">Pint_16915</name>
</gene>
<dbReference type="EMBL" id="CM047737">
    <property type="protein sequence ID" value="KAJ0049028.1"/>
    <property type="molecule type" value="Genomic_DNA"/>
</dbReference>
<evidence type="ECO:0000313" key="2">
    <source>
        <dbReference type="Proteomes" id="UP001163603"/>
    </source>
</evidence>
<accession>A0ACC0ZDC7</accession>
<organism evidence="1 2">
    <name type="scientific">Pistacia integerrima</name>
    <dbReference type="NCBI Taxonomy" id="434235"/>
    <lineage>
        <taxon>Eukaryota</taxon>
        <taxon>Viridiplantae</taxon>
        <taxon>Streptophyta</taxon>
        <taxon>Embryophyta</taxon>
        <taxon>Tracheophyta</taxon>
        <taxon>Spermatophyta</taxon>
        <taxon>Magnoliopsida</taxon>
        <taxon>eudicotyledons</taxon>
        <taxon>Gunneridae</taxon>
        <taxon>Pentapetalae</taxon>
        <taxon>rosids</taxon>
        <taxon>malvids</taxon>
        <taxon>Sapindales</taxon>
        <taxon>Anacardiaceae</taxon>
        <taxon>Pistacia</taxon>
    </lineage>
</organism>
<sequence>MMMKLLIPVNQEADWLERKKRKKHRKRVISLFEEQTMVGEVEESQKSNGNLDTSGAGFENEQGKQIFAWSDLQKATYQKQTQEIAISTPSIDNSGRSSVAKCSYLMGDDFVEDFFNKNVADSRSHETCRQYMFCCMLEQDSMYRERLKVFNLQRTWNVNEVAILCHSEVSSFREVAIISSSKNKLYVLLFGVSFDGSATTLSLLGCHKIEDVREVLFGLGLQVVRVSTETGAAYLFVTRSIEKSRQLLSTLQVLDLVPTNDKCSLRSLEQVQVELFEKHICGGSQVSIFQYSMLLFWCSANEGVMACKITVSDWRAYACLLGGPYAVQLFFSGCFFPSILLTSSMLPVDAVSEMVIEARESCVTLAVECATSDFCLSATACNEVAAIHKKKTSTSSQIWKLKWFSQESLSNFVALLKAMHAGKKQSPLLVRCMS</sequence>
<reference evidence="2" key="1">
    <citation type="journal article" date="2023" name="G3 (Bethesda)">
        <title>Genome assembly and association tests identify interacting loci associated with vigor, precocity, and sex in interspecific pistachio rootstocks.</title>
        <authorList>
            <person name="Palmer W."/>
            <person name="Jacygrad E."/>
            <person name="Sagayaradj S."/>
            <person name="Cavanaugh K."/>
            <person name="Han R."/>
            <person name="Bertier L."/>
            <person name="Beede B."/>
            <person name="Kafkas S."/>
            <person name="Golino D."/>
            <person name="Preece J."/>
            <person name="Michelmore R."/>
        </authorList>
    </citation>
    <scope>NUCLEOTIDE SEQUENCE [LARGE SCALE GENOMIC DNA]</scope>
</reference>
<keyword evidence="2" id="KW-1185">Reference proteome</keyword>
<comment type="caution">
    <text evidence="1">The sequence shown here is derived from an EMBL/GenBank/DDBJ whole genome shotgun (WGS) entry which is preliminary data.</text>
</comment>
<evidence type="ECO:0000313" key="1">
    <source>
        <dbReference type="EMBL" id="KAJ0049028.1"/>
    </source>
</evidence>